<name>A0A318EDN7_9GAMM</name>
<sequence>MDGNGSVSHAFDFVIVGSGAGSMCAALALRAAGKRVVVLEKTGLVGGTTALSGGVMWIPANRFMQDAGIDDSAAQAMAYLDAVVGDRADMPAASRERRRTFVEQAPRMLDFLVAQGLKLRRIPSWPDYYDAPGASVPGRAVVSELFDVRQLGEWRAKLRPGFVPLPAHLDEAMQLPLIKRSGAAKKVLLRVLGRAIADKFTGRARRTAGEALQGQLLHAALKAGVDIRLDTAVSELIVDDGRVRGVVAQIDGKPQRLEAALGVLLSAGGFARNQQMLDRHIPGTSAQWSSTIEADTGEVIAAAQRIGGATVQMSERIGMQIAWPPGSEQMKVKAAMQNDICKPHAIVVDRTGVRFARESSSHPEFSERMLERRDTAVPSWMICDSQYLAKYMLAGTMPGRKKPQAWLDAKFLCSGDTIEALAAACEIDGARLRETIERYNGFVDRGRDEDFGRGDSAYDRWVGDPLSASPDTPSNTLGRIEQGPFYAVALYPGDVGTYGGLLTDSHARVLREDGSAIDGLYATGTSAASVMGHAEPGPGGSIGPALTWAYVAAQHALTHE</sequence>
<dbReference type="PANTHER" id="PTHR43400">
    <property type="entry name" value="FUMARATE REDUCTASE"/>
    <property type="match status" value="1"/>
</dbReference>
<evidence type="ECO:0000256" key="3">
    <source>
        <dbReference type="ARBA" id="ARBA00022827"/>
    </source>
</evidence>
<keyword evidence="7" id="KW-1185">Reference proteome</keyword>
<evidence type="ECO:0000256" key="1">
    <source>
        <dbReference type="ARBA" id="ARBA00001974"/>
    </source>
</evidence>
<dbReference type="EMBL" id="QICN01000004">
    <property type="protein sequence ID" value="PXV68333.1"/>
    <property type="molecule type" value="Genomic_DNA"/>
</dbReference>
<keyword evidence="3" id="KW-0274">FAD</keyword>
<dbReference type="Proteomes" id="UP000248330">
    <property type="component" value="Unassembled WGS sequence"/>
</dbReference>
<dbReference type="OrthoDB" id="9813348at2"/>
<dbReference type="InterPro" id="IPR027477">
    <property type="entry name" value="Succ_DH/fumarate_Rdtase_cat_sf"/>
</dbReference>
<protein>
    <submittedName>
        <fullName evidence="6">3-oxosteroid 1-dehydrogenase</fullName>
    </submittedName>
</protein>
<proteinExistence type="predicted"/>
<dbReference type="Pfam" id="PF00890">
    <property type="entry name" value="FAD_binding_2"/>
    <property type="match status" value="1"/>
</dbReference>
<comment type="caution">
    <text evidence="6">The sequence shown here is derived from an EMBL/GenBank/DDBJ whole genome shotgun (WGS) entry which is preliminary data.</text>
</comment>
<organism evidence="6 7">
    <name type="scientific">Sinimarinibacterium flocculans</name>
    <dbReference type="NCBI Taxonomy" id="985250"/>
    <lineage>
        <taxon>Bacteria</taxon>
        <taxon>Pseudomonadati</taxon>
        <taxon>Pseudomonadota</taxon>
        <taxon>Gammaproteobacteria</taxon>
        <taxon>Nevskiales</taxon>
        <taxon>Nevskiaceae</taxon>
        <taxon>Sinimarinibacterium</taxon>
    </lineage>
</organism>
<dbReference type="PANTHER" id="PTHR43400:SF10">
    <property type="entry name" value="3-OXOSTEROID 1-DEHYDROGENASE"/>
    <property type="match status" value="1"/>
</dbReference>
<dbReference type="InterPro" id="IPR036188">
    <property type="entry name" value="FAD/NAD-bd_sf"/>
</dbReference>
<evidence type="ECO:0000313" key="7">
    <source>
        <dbReference type="Proteomes" id="UP000248330"/>
    </source>
</evidence>
<gene>
    <name evidence="6" type="ORF">C8D93_10428</name>
</gene>
<reference evidence="6 7" key="1">
    <citation type="submission" date="2018-04" db="EMBL/GenBank/DDBJ databases">
        <title>Genomic Encyclopedia of Type Strains, Phase IV (KMG-IV): sequencing the most valuable type-strain genomes for metagenomic binning, comparative biology and taxonomic classification.</title>
        <authorList>
            <person name="Goeker M."/>
        </authorList>
    </citation>
    <scope>NUCLEOTIDE SEQUENCE [LARGE SCALE GENOMIC DNA]</scope>
    <source>
        <strain evidence="6 7">DSM 104150</strain>
    </source>
</reference>
<comment type="cofactor">
    <cofactor evidence="1">
        <name>FAD</name>
        <dbReference type="ChEBI" id="CHEBI:57692"/>
    </cofactor>
</comment>
<dbReference type="AlphaFoldDB" id="A0A318EDN7"/>
<feature type="domain" description="FAD-dependent oxidoreductase 2 FAD-binding" evidence="5">
    <location>
        <begin position="12"/>
        <end position="542"/>
    </location>
</feature>
<evidence type="ECO:0000259" key="5">
    <source>
        <dbReference type="Pfam" id="PF00890"/>
    </source>
</evidence>
<dbReference type="GO" id="GO:0008202">
    <property type="term" value="P:steroid metabolic process"/>
    <property type="evidence" value="ECO:0007669"/>
    <property type="project" value="UniProtKB-ARBA"/>
</dbReference>
<dbReference type="GO" id="GO:0016491">
    <property type="term" value="F:oxidoreductase activity"/>
    <property type="evidence" value="ECO:0007669"/>
    <property type="project" value="UniProtKB-KW"/>
</dbReference>
<accession>A0A318EDN7</accession>
<dbReference type="SUPFAM" id="SSF51905">
    <property type="entry name" value="FAD/NAD(P)-binding domain"/>
    <property type="match status" value="1"/>
</dbReference>
<dbReference type="InterPro" id="IPR003953">
    <property type="entry name" value="FAD-dep_OxRdtase_2_FAD-bd"/>
</dbReference>
<dbReference type="SUPFAM" id="SSF56425">
    <property type="entry name" value="Succinate dehydrogenase/fumarate reductase flavoprotein, catalytic domain"/>
    <property type="match status" value="1"/>
</dbReference>
<dbReference type="RefSeq" id="WP_110264845.1">
    <property type="nucleotide sequence ID" value="NZ_CAKZQT010000022.1"/>
</dbReference>
<keyword evidence="2" id="KW-0285">Flavoprotein</keyword>
<keyword evidence="4" id="KW-0560">Oxidoreductase</keyword>
<evidence type="ECO:0000256" key="2">
    <source>
        <dbReference type="ARBA" id="ARBA00022630"/>
    </source>
</evidence>
<dbReference type="InterPro" id="IPR050315">
    <property type="entry name" value="FAD-oxidoreductase_2"/>
</dbReference>
<dbReference type="Gene3D" id="3.50.50.60">
    <property type="entry name" value="FAD/NAD(P)-binding domain"/>
    <property type="match status" value="2"/>
</dbReference>
<evidence type="ECO:0000313" key="6">
    <source>
        <dbReference type="EMBL" id="PXV68333.1"/>
    </source>
</evidence>
<evidence type="ECO:0000256" key="4">
    <source>
        <dbReference type="ARBA" id="ARBA00023002"/>
    </source>
</evidence>